<evidence type="ECO:0000313" key="1">
    <source>
        <dbReference type="EMBL" id="OAG03145.1"/>
    </source>
</evidence>
<keyword evidence="2" id="KW-1185">Reference proteome</keyword>
<sequence>MHSYLSSCSCLTFLGLGNSHRPTAFHGRRHLHQYMHFDRLCVHFRVETQPMKLFGGLPQDQSTPRCPLTANILGVRHRRQTLAIGDAGHQAIWALSTRQEGANVIVARSWWLTQLHNWIAYKTSRQSSCPRHHILASLRRSIHSLQQLCCFVLLL</sequence>
<gene>
    <name evidence="1" type="ORF">CC84DRAFT_960703</name>
</gene>
<dbReference type="Proteomes" id="UP000077069">
    <property type="component" value="Unassembled WGS sequence"/>
</dbReference>
<proteinExistence type="predicted"/>
<reference evidence="1 2" key="1">
    <citation type="submission" date="2016-05" db="EMBL/GenBank/DDBJ databases">
        <title>Comparative analysis of secretome profiles of manganese(II)-oxidizing ascomycete fungi.</title>
        <authorList>
            <consortium name="DOE Joint Genome Institute"/>
            <person name="Zeiner C.A."/>
            <person name="Purvine S.O."/>
            <person name="Zink E.M."/>
            <person name="Wu S."/>
            <person name="Pasa-Tolic L."/>
            <person name="Chaput D.L."/>
            <person name="Haridas S."/>
            <person name="Grigoriev I.V."/>
            <person name="Santelli C.M."/>
            <person name="Hansel C.M."/>
        </authorList>
    </citation>
    <scope>NUCLEOTIDE SEQUENCE [LARGE SCALE GENOMIC DNA]</scope>
    <source>
        <strain evidence="1 2">AP3s5-JAC2a</strain>
    </source>
</reference>
<organism evidence="1 2">
    <name type="scientific">Paraphaeosphaeria sporulosa</name>
    <dbReference type="NCBI Taxonomy" id="1460663"/>
    <lineage>
        <taxon>Eukaryota</taxon>
        <taxon>Fungi</taxon>
        <taxon>Dikarya</taxon>
        <taxon>Ascomycota</taxon>
        <taxon>Pezizomycotina</taxon>
        <taxon>Dothideomycetes</taxon>
        <taxon>Pleosporomycetidae</taxon>
        <taxon>Pleosporales</taxon>
        <taxon>Massarineae</taxon>
        <taxon>Didymosphaeriaceae</taxon>
        <taxon>Paraphaeosphaeria</taxon>
    </lineage>
</organism>
<dbReference type="RefSeq" id="XP_018033510.1">
    <property type="nucleotide sequence ID" value="XM_018187962.1"/>
</dbReference>
<evidence type="ECO:0000313" key="2">
    <source>
        <dbReference type="Proteomes" id="UP000077069"/>
    </source>
</evidence>
<dbReference type="AlphaFoldDB" id="A0A177C6I7"/>
<name>A0A177C6I7_9PLEO</name>
<protein>
    <submittedName>
        <fullName evidence="1">Uncharacterized protein</fullName>
    </submittedName>
</protein>
<dbReference type="InParanoid" id="A0A177C6I7"/>
<dbReference type="EMBL" id="KV441555">
    <property type="protein sequence ID" value="OAG03145.1"/>
    <property type="molecule type" value="Genomic_DNA"/>
</dbReference>
<dbReference type="OrthoDB" id="10448308at2759"/>
<accession>A0A177C6I7</accession>
<dbReference type="GeneID" id="28771448"/>